<feature type="domain" description="Protein kinase" evidence="2">
    <location>
        <begin position="353"/>
        <end position="803"/>
    </location>
</feature>
<dbReference type="AlphaFoldDB" id="A0A0P1B3A0"/>
<sequence>MAGARRGICSSPLSSDDEAANPSLQSFPEISPSPAAPQKKARKFVRKRTPKAKRTILQNKKQKLSTRPSTKELVQCAPQKFVEYLADQLSIAQQTRYEAEFGGERGYIVKLPVSSGKLVRKRSELEDWIRSLGFLFHSPSNHYMLRISNLKADVILSELKHRVPLPANATHPTLLRMTQYYKELDTQKIDCTSPSTIRRSLSSTQHRMIADAMEVMLAQPSVRKDRRIARRLSKLERISGRLLHSIAKAPSAMSFSNSRTDSMEQDCEIDKALVYRRFSRDKVSCVQKSSVLSQSVVEIVLYSGLVDVRASQETLRQVSTMWEKVVVMAYAWTITNYTETGDFYTTEQLYKHHPHGQYLADGAFKEVFKVFSLEQDRFEAVSVMDISDIANQSVIRQEVAHSILLSDATERGICPNFLQVFDIFLAHERPSPNLWGSKEHRKPMELLANGSIDCETQTEQKSASNKRDHIFQYMRMEYCDGGDLEDFISLQENQNLPLHSVAIPFFFQMVFGLYCARERFHLRHGDIKLLNFFLKDIGRSEKMKDPGSDVVLHYMVESACFVLQMPASFSYWVKLADYGAADSNLESLGKAVTADHFTTLENSPVEYMLEGDAAVLSYASDTFSLGLCLLHLLSGRAPYEEILEDVKCPKDLLKDLKAVWMSSRKNSGFSVIKSVASGDDENTLCHTLYRYIVLFGLPEEKPSKSDKVWQLLLKHLRPEDKAINRPQRRRRQLQGSTNVMTTEDQFLHDQSLYSIAHGTNEAIFRCRERLKKVPGAINLLMSLVDFDPSKRLTLKQVMYHPALSTLRLPTPASADYVICYYGSRGQDGRSLADV</sequence>
<dbReference type="Gene3D" id="1.10.510.10">
    <property type="entry name" value="Transferase(Phosphotransferase) domain 1"/>
    <property type="match status" value="1"/>
</dbReference>
<dbReference type="InterPro" id="IPR000719">
    <property type="entry name" value="Prot_kinase_dom"/>
</dbReference>
<dbReference type="RefSeq" id="XP_024584915.1">
    <property type="nucleotide sequence ID" value="XM_024719636.1"/>
</dbReference>
<dbReference type="PANTHER" id="PTHR44167">
    <property type="entry name" value="OVARIAN-SPECIFIC SERINE/THREONINE-PROTEIN KINASE LOK-RELATED"/>
    <property type="match status" value="1"/>
</dbReference>
<feature type="compositionally biased region" description="Basic residues" evidence="1">
    <location>
        <begin position="39"/>
        <end position="52"/>
    </location>
</feature>
<dbReference type="EMBL" id="CCYD01002939">
    <property type="protein sequence ID" value="CEG48546.1"/>
    <property type="molecule type" value="Genomic_DNA"/>
</dbReference>
<dbReference type="GO" id="GO:0005524">
    <property type="term" value="F:ATP binding"/>
    <property type="evidence" value="ECO:0007669"/>
    <property type="project" value="InterPro"/>
</dbReference>
<dbReference type="InterPro" id="IPR011009">
    <property type="entry name" value="Kinase-like_dom_sf"/>
</dbReference>
<accession>A0A0P1B3A0</accession>
<evidence type="ECO:0000313" key="3">
    <source>
        <dbReference type="EMBL" id="CEG48546.1"/>
    </source>
</evidence>
<dbReference type="PANTHER" id="PTHR44167:SF24">
    <property type="entry name" value="SERINE_THREONINE-PROTEIN KINASE CHK2"/>
    <property type="match status" value="1"/>
</dbReference>
<dbReference type="GO" id="GO:0004672">
    <property type="term" value="F:protein kinase activity"/>
    <property type="evidence" value="ECO:0007669"/>
    <property type="project" value="InterPro"/>
</dbReference>
<dbReference type="SUPFAM" id="SSF56112">
    <property type="entry name" value="Protein kinase-like (PK-like)"/>
    <property type="match status" value="1"/>
</dbReference>
<keyword evidence="4" id="KW-1185">Reference proteome</keyword>
<dbReference type="OMA" id="HPRGHYL"/>
<dbReference type="Proteomes" id="UP000054928">
    <property type="component" value="Unassembled WGS sequence"/>
</dbReference>
<feature type="region of interest" description="Disordered" evidence="1">
    <location>
        <begin position="1"/>
        <end position="52"/>
    </location>
</feature>
<protein>
    <submittedName>
        <fullName evidence="3">Serine threonine protein kinase</fullName>
    </submittedName>
</protein>
<evidence type="ECO:0000313" key="4">
    <source>
        <dbReference type="Proteomes" id="UP000054928"/>
    </source>
</evidence>
<organism evidence="3 4">
    <name type="scientific">Plasmopara halstedii</name>
    <name type="common">Downy mildew of sunflower</name>
    <dbReference type="NCBI Taxonomy" id="4781"/>
    <lineage>
        <taxon>Eukaryota</taxon>
        <taxon>Sar</taxon>
        <taxon>Stramenopiles</taxon>
        <taxon>Oomycota</taxon>
        <taxon>Peronosporomycetes</taxon>
        <taxon>Peronosporales</taxon>
        <taxon>Peronosporaceae</taxon>
        <taxon>Plasmopara</taxon>
    </lineage>
</organism>
<dbReference type="PROSITE" id="PS50011">
    <property type="entry name" value="PROTEIN_KINASE_DOM"/>
    <property type="match status" value="1"/>
</dbReference>
<dbReference type="OrthoDB" id="194690at2759"/>
<dbReference type="PROSITE" id="PS00108">
    <property type="entry name" value="PROTEIN_KINASE_ST"/>
    <property type="match status" value="1"/>
</dbReference>
<dbReference type="GeneID" id="36401419"/>
<evidence type="ECO:0000256" key="1">
    <source>
        <dbReference type="SAM" id="MobiDB-lite"/>
    </source>
</evidence>
<proteinExistence type="predicted"/>
<dbReference type="SMART" id="SM00220">
    <property type="entry name" value="S_TKc"/>
    <property type="match status" value="1"/>
</dbReference>
<dbReference type="Pfam" id="PF00069">
    <property type="entry name" value="Pkinase"/>
    <property type="match status" value="1"/>
</dbReference>
<keyword evidence="3" id="KW-0418">Kinase</keyword>
<dbReference type="STRING" id="4781.A0A0P1B3A0"/>
<reference evidence="4" key="1">
    <citation type="submission" date="2014-09" db="EMBL/GenBank/DDBJ databases">
        <authorList>
            <person name="Sharma Rahul"/>
            <person name="Thines Marco"/>
        </authorList>
    </citation>
    <scope>NUCLEOTIDE SEQUENCE [LARGE SCALE GENOMIC DNA]</scope>
</reference>
<evidence type="ECO:0000259" key="2">
    <source>
        <dbReference type="PROSITE" id="PS50011"/>
    </source>
</evidence>
<name>A0A0P1B3A0_PLAHL</name>
<keyword evidence="3" id="KW-0808">Transferase</keyword>
<dbReference type="InterPro" id="IPR008271">
    <property type="entry name" value="Ser/Thr_kinase_AS"/>
</dbReference>